<evidence type="ECO:0000313" key="4">
    <source>
        <dbReference type="Proteomes" id="UP000811246"/>
    </source>
</evidence>
<dbReference type="SMART" id="SM01138">
    <property type="entry name" value="DP"/>
    <property type="match status" value="1"/>
</dbReference>
<evidence type="ECO:0000259" key="2">
    <source>
        <dbReference type="SMART" id="SM01138"/>
    </source>
</evidence>
<dbReference type="GO" id="GO:0000981">
    <property type="term" value="F:DNA-binding transcription factor activity, RNA polymerase II-specific"/>
    <property type="evidence" value="ECO:0007669"/>
    <property type="project" value="TreeGrafter"/>
</dbReference>
<dbReference type="InterPro" id="IPR015648">
    <property type="entry name" value="Transcrpt_fac_DP"/>
</dbReference>
<sequence>MQLVHFDFNSTPFELHDDNYVLKEMKFCEKPQIDDMAHNLSADGGEGSSMSGMYQPQITFPSMSNTAVRPPTSPPLPGILKARVKHEH</sequence>
<dbReference type="Proteomes" id="UP000811246">
    <property type="component" value="Chromosome 6"/>
</dbReference>
<proteinExistence type="predicted"/>
<dbReference type="PANTHER" id="PTHR12548">
    <property type="entry name" value="TRANSCRIPTION FACTOR DP"/>
    <property type="match status" value="1"/>
</dbReference>
<dbReference type="Pfam" id="PF08781">
    <property type="entry name" value="DP"/>
    <property type="match status" value="1"/>
</dbReference>
<comment type="caution">
    <text evidence="3">The sequence shown here is derived from an EMBL/GenBank/DDBJ whole genome shotgun (WGS) entry which is preliminary data.</text>
</comment>
<dbReference type="GO" id="GO:0005667">
    <property type="term" value="C:transcription regulator complex"/>
    <property type="evidence" value="ECO:0007669"/>
    <property type="project" value="InterPro"/>
</dbReference>
<gene>
    <name evidence="3" type="ORF">I3842_06G031500</name>
</gene>
<dbReference type="GO" id="GO:0005634">
    <property type="term" value="C:nucleus"/>
    <property type="evidence" value="ECO:0007669"/>
    <property type="project" value="TreeGrafter"/>
</dbReference>
<name>A0A922ET28_CARIL</name>
<dbReference type="AlphaFoldDB" id="A0A922ET28"/>
<dbReference type="PANTHER" id="PTHR12548:SF9">
    <property type="entry name" value="TRANSCRIPTION FACTOR DP"/>
    <property type="match status" value="1"/>
</dbReference>
<evidence type="ECO:0000256" key="1">
    <source>
        <dbReference type="SAM" id="MobiDB-lite"/>
    </source>
</evidence>
<organism evidence="3 4">
    <name type="scientific">Carya illinoinensis</name>
    <name type="common">Pecan</name>
    <dbReference type="NCBI Taxonomy" id="32201"/>
    <lineage>
        <taxon>Eukaryota</taxon>
        <taxon>Viridiplantae</taxon>
        <taxon>Streptophyta</taxon>
        <taxon>Embryophyta</taxon>
        <taxon>Tracheophyta</taxon>
        <taxon>Spermatophyta</taxon>
        <taxon>Magnoliopsida</taxon>
        <taxon>eudicotyledons</taxon>
        <taxon>Gunneridae</taxon>
        <taxon>Pentapetalae</taxon>
        <taxon>rosids</taxon>
        <taxon>fabids</taxon>
        <taxon>Fagales</taxon>
        <taxon>Juglandaceae</taxon>
        <taxon>Carya</taxon>
    </lineage>
</organism>
<dbReference type="GO" id="GO:0000977">
    <property type="term" value="F:RNA polymerase II transcription regulatory region sequence-specific DNA binding"/>
    <property type="evidence" value="ECO:0007669"/>
    <property type="project" value="TreeGrafter"/>
</dbReference>
<reference evidence="3" key="1">
    <citation type="submission" date="2021-01" db="EMBL/GenBank/DDBJ databases">
        <authorList>
            <person name="Lovell J.T."/>
            <person name="Bentley N."/>
            <person name="Bhattarai G."/>
            <person name="Jenkins J.W."/>
            <person name="Sreedasyam A."/>
            <person name="Alarcon Y."/>
            <person name="Bock C."/>
            <person name="Boston L."/>
            <person name="Carlson J."/>
            <person name="Cervantes K."/>
            <person name="Clermont K."/>
            <person name="Krom N."/>
            <person name="Kubenka K."/>
            <person name="Mamidi S."/>
            <person name="Mattison C."/>
            <person name="Monteros M."/>
            <person name="Pisani C."/>
            <person name="Plott C."/>
            <person name="Rajasekar S."/>
            <person name="Rhein H.S."/>
            <person name="Rohla C."/>
            <person name="Song M."/>
            <person name="Hilaire R.S."/>
            <person name="Shu S."/>
            <person name="Wells L."/>
            <person name="Wang X."/>
            <person name="Webber J."/>
            <person name="Heerema R.J."/>
            <person name="Klein P."/>
            <person name="Conner P."/>
            <person name="Grauke L."/>
            <person name="Grimwood J."/>
            <person name="Schmutz J."/>
            <person name="Randall J.J."/>
        </authorList>
    </citation>
    <scope>NUCLEOTIDE SEQUENCE</scope>
    <source>
        <tissue evidence="3">Leaf</tissue>
    </source>
</reference>
<evidence type="ECO:0000313" key="3">
    <source>
        <dbReference type="EMBL" id="KAG6707433.1"/>
    </source>
</evidence>
<feature type="region of interest" description="Disordered" evidence="1">
    <location>
        <begin position="38"/>
        <end position="88"/>
    </location>
</feature>
<accession>A0A922ET28</accession>
<protein>
    <recommendedName>
        <fullName evidence="2">Transcription factor DP C-terminal domain-containing protein</fullName>
    </recommendedName>
</protein>
<dbReference type="EMBL" id="CM031830">
    <property type="protein sequence ID" value="KAG6707433.1"/>
    <property type="molecule type" value="Genomic_DNA"/>
</dbReference>
<dbReference type="GO" id="GO:0051726">
    <property type="term" value="P:regulation of cell cycle"/>
    <property type="evidence" value="ECO:0007669"/>
    <property type="project" value="InterPro"/>
</dbReference>
<dbReference type="InterPro" id="IPR014889">
    <property type="entry name" value="Transc_factor_DP_C"/>
</dbReference>
<feature type="compositionally biased region" description="Polar residues" evidence="1">
    <location>
        <begin position="48"/>
        <end position="67"/>
    </location>
</feature>
<feature type="domain" description="Transcription factor DP C-terminal" evidence="2">
    <location>
        <begin position="1"/>
        <end position="86"/>
    </location>
</feature>